<reference evidence="2 3" key="1">
    <citation type="journal article" date="2013" name="Genome Announc.">
        <title>The Draft Genome Sequence of Sphingomonas paucimobilis Strain HER1398 (Proteobacteria), Host to the Giant PAU Phage, Indicates That It Is a Member of the Genus Sphingobacterium (Bacteroidetes).</title>
        <authorList>
            <person name="White R.A.III."/>
            <person name="Suttle C.A."/>
        </authorList>
    </citation>
    <scope>NUCLEOTIDE SEQUENCE [LARGE SCALE GENOMIC DNA]</scope>
    <source>
        <strain evidence="2 3">HER1398</strain>
    </source>
</reference>
<dbReference type="RefSeq" id="WP_021072358.1">
    <property type="nucleotide sequence ID" value="NZ_ATDL01000022.1"/>
</dbReference>
<evidence type="ECO:0000259" key="1">
    <source>
        <dbReference type="Pfam" id="PF00561"/>
    </source>
</evidence>
<organism evidence="2 3">
    <name type="scientific">Sphingobacterium paucimobilis HER1398</name>
    <dbReference type="NCBI Taxonomy" id="1346330"/>
    <lineage>
        <taxon>Bacteria</taxon>
        <taxon>Pseudomonadati</taxon>
        <taxon>Bacteroidota</taxon>
        <taxon>Sphingobacteriia</taxon>
        <taxon>Sphingobacteriales</taxon>
        <taxon>Sphingobacteriaceae</taxon>
        <taxon>Sphingobacterium</taxon>
    </lineage>
</organism>
<protein>
    <recommendedName>
        <fullName evidence="1">AB hydrolase-1 domain-containing protein</fullName>
    </recommendedName>
</protein>
<dbReference type="Proteomes" id="UP000016584">
    <property type="component" value="Unassembled WGS sequence"/>
</dbReference>
<dbReference type="PATRIC" id="fig|1346330.5.peg.4361"/>
<dbReference type="EMBL" id="ATDL01000022">
    <property type="protein sequence ID" value="ERJ57624.1"/>
    <property type="molecule type" value="Genomic_DNA"/>
</dbReference>
<dbReference type="PANTHER" id="PTHR43798:SF33">
    <property type="entry name" value="HYDROLASE, PUTATIVE (AFU_ORTHOLOGUE AFUA_2G14860)-RELATED"/>
    <property type="match status" value="1"/>
</dbReference>
<name>U2IY63_9SPHI</name>
<comment type="caution">
    <text evidence="2">The sequence shown here is derived from an EMBL/GenBank/DDBJ whole genome shotgun (WGS) entry which is preliminary data.</text>
</comment>
<dbReference type="Pfam" id="PF00561">
    <property type="entry name" value="Abhydrolase_1"/>
    <property type="match status" value="1"/>
</dbReference>
<dbReference type="Gene3D" id="3.40.50.1820">
    <property type="entry name" value="alpha/beta hydrolase"/>
    <property type="match status" value="1"/>
</dbReference>
<accession>U2IY63</accession>
<sequence>MKPMTLNGLAVILLLMIGFEGICQQQDSIKLSETYQAALKEYHTFEEQHRHYHTTKNIRLSYLDWGDNNNKDRVFVWLHGSLSNAWEFAPFAEQLVDRGYRVISIDQYNSGKTPLPPFDASFDDLCQDIKSVLDSLEISSVILGGFSRGGFLATNFYKLHPTYVKGLFLEDGGSAAFHTSYFKLNSKELRRKLAEVNTPKEIEEQYFGIYDNRFEAFKSLYNTQDNGNQPELFSFIRPYQEKWVTYRGQSEYYHMQDSLHMAEVLFASPNVSRYASSIVQVDPLAIFQNLGIPILLLDPISDQDPIPVYEENKLLAAAHPQWITHIVVNNVEHNVHYTEPQIFIREMMNFLKQIHLENID</sequence>
<dbReference type="OrthoDB" id="9773293at2"/>
<dbReference type="GO" id="GO:0016020">
    <property type="term" value="C:membrane"/>
    <property type="evidence" value="ECO:0007669"/>
    <property type="project" value="TreeGrafter"/>
</dbReference>
<dbReference type="PANTHER" id="PTHR43798">
    <property type="entry name" value="MONOACYLGLYCEROL LIPASE"/>
    <property type="match status" value="1"/>
</dbReference>
<dbReference type="AlphaFoldDB" id="U2IY63"/>
<feature type="domain" description="AB hydrolase-1" evidence="1">
    <location>
        <begin position="74"/>
        <end position="340"/>
    </location>
</feature>
<evidence type="ECO:0000313" key="3">
    <source>
        <dbReference type="Proteomes" id="UP000016584"/>
    </source>
</evidence>
<evidence type="ECO:0000313" key="2">
    <source>
        <dbReference type="EMBL" id="ERJ57624.1"/>
    </source>
</evidence>
<dbReference type="STRING" id="1346330.M472_02475"/>
<dbReference type="InterPro" id="IPR000073">
    <property type="entry name" value="AB_hydrolase_1"/>
</dbReference>
<proteinExistence type="predicted"/>
<dbReference type="InterPro" id="IPR050266">
    <property type="entry name" value="AB_hydrolase_sf"/>
</dbReference>
<dbReference type="SUPFAM" id="SSF53474">
    <property type="entry name" value="alpha/beta-Hydrolases"/>
    <property type="match status" value="1"/>
</dbReference>
<gene>
    <name evidence="2" type="ORF">M472_02475</name>
</gene>
<dbReference type="InterPro" id="IPR029058">
    <property type="entry name" value="AB_hydrolase_fold"/>
</dbReference>
<dbReference type="eggNOG" id="COG2267">
    <property type="taxonomic scope" value="Bacteria"/>
</dbReference>
<keyword evidence="3" id="KW-1185">Reference proteome</keyword>